<evidence type="ECO:0000256" key="3">
    <source>
        <dbReference type="PROSITE-ProRule" id="PRU00284"/>
    </source>
</evidence>
<comment type="similarity">
    <text evidence="2">Belongs to the methyl-accepting chemotaxis (MCP) protein family.</text>
</comment>
<dbReference type="PANTHER" id="PTHR43531:SF11">
    <property type="entry name" value="METHYL-ACCEPTING CHEMOTAXIS PROTEIN 3"/>
    <property type="match status" value="1"/>
</dbReference>
<protein>
    <submittedName>
        <fullName evidence="5">PAS domain-containing protein</fullName>
    </submittedName>
</protein>
<dbReference type="Pfam" id="PF13188">
    <property type="entry name" value="PAS_8"/>
    <property type="match status" value="1"/>
</dbReference>
<keyword evidence="3" id="KW-0807">Transducer</keyword>
<name>A0ABX2T5U9_9PROT</name>
<organism evidence="5 6">
    <name type="scientific">Azospirillum oleiclasticum</name>
    <dbReference type="NCBI Taxonomy" id="2735135"/>
    <lineage>
        <taxon>Bacteria</taxon>
        <taxon>Pseudomonadati</taxon>
        <taxon>Pseudomonadota</taxon>
        <taxon>Alphaproteobacteria</taxon>
        <taxon>Rhodospirillales</taxon>
        <taxon>Azospirillaceae</taxon>
        <taxon>Azospirillum</taxon>
    </lineage>
</organism>
<keyword evidence="6" id="KW-1185">Reference proteome</keyword>
<comment type="caution">
    <text evidence="5">The sequence shown here is derived from an EMBL/GenBank/DDBJ whole genome shotgun (WGS) entry which is preliminary data.</text>
</comment>
<dbReference type="EMBL" id="JABFDB010000001">
    <property type="protein sequence ID" value="NYZ18667.1"/>
    <property type="molecule type" value="Genomic_DNA"/>
</dbReference>
<dbReference type="RefSeq" id="WP_180280391.1">
    <property type="nucleotide sequence ID" value="NZ_JABFDB010000001.1"/>
</dbReference>
<dbReference type="Gene3D" id="1.10.287.950">
    <property type="entry name" value="Methyl-accepting chemotaxis protein"/>
    <property type="match status" value="1"/>
</dbReference>
<dbReference type="InterPro" id="IPR004089">
    <property type="entry name" value="MCPsignal_dom"/>
</dbReference>
<gene>
    <name evidence="5" type="ORF">HND93_03005</name>
</gene>
<evidence type="ECO:0000313" key="6">
    <source>
        <dbReference type="Proteomes" id="UP000584642"/>
    </source>
</evidence>
<keyword evidence="1" id="KW-0145">Chemotaxis</keyword>
<dbReference type="InterPro" id="IPR004090">
    <property type="entry name" value="Chemotax_Me-accpt_rcpt"/>
</dbReference>
<sequence length="487" mass="52277">MRLFQTAKLVTDQVPANIILCDPKTFEITYVNKATVETLKTIQDVLPVPADKLVGQSIDIFHRTPMRQRTMLADPGRLPHKARISLGGQVMDLHISAVRSGDRVVSLMLSWQLVTREVEAERRTRHLLRMLDEMPVAVLVADPATGTITYANQSSKDTLQGLRHLLPIDPANIVGTSIDVFHRHPAHQRAILADPSRLPWRTRIRLGGETLDLKVSAIREEDGTYIAAMLTWSVVSRQAKLADDFESNVGGAVGTLTEEARRLEATADEMASLAESTNTQASVISSASEQLSASIREISGRIADAAQATRSSVSRAQESLVHINGLTEIAQRIEKVFRLVVAVASQTKLLALNATIEAARAGEAGKGFAVVAGEVKALAAQTERATGEIEELVRAMHGATGAAVGAIQSIETDVQRIDGVTAAVAAAVEQQATATQEVANTIDGVLRSSNASEQAASAVHDTARMLTERSLAMSSAVTQFLTEVRSA</sequence>
<proteinExistence type="inferred from homology"/>
<dbReference type="PANTHER" id="PTHR43531">
    <property type="entry name" value="PROTEIN ICFG"/>
    <property type="match status" value="1"/>
</dbReference>
<dbReference type="Pfam" id="PF00015">
    <property type="entry name" value="MCPsignal"/>
    <property type="match status" value="1"/>
</dbReference>
<dbReference type="PRINTS" id="PR00260">
    <property type="entry name" value="CHEMTRNSDUCR"/>
</dbReference>
<dbReference type="SUPFAM" id="SSF55785">
    <property type="entry name" value="PYP-like sensor domain (PAS domain)"/>
    <property type="match status" value="1"/>
</dbReference>
<evidence type="ECO:0000259" key="4">
    <source>
        <dbReference type="PROSITE" id="PS50111"/>
    </source>
</evidence>
<dbReference type="Gene3D" id="3.30.450.20">
    <property type="entry name" value="PAS domain"/>
    <property type="match status" value="2"/>
</dbReference>
<evidence type="ECO:0000256" key="2">
    <source>
        <dbReference type="ARBA" id="ARBA00029447"/>
    </source>
</evidence>
<dbReference type="InterPro" id="IPR035965">
    <property type="entry name" value="PAS-like_dom_sf"/>
</dbReference>
<evidence type="ECO:0000313" key="5">
    <source>
        <dbReference type="EMBL" id="NYZ18667.1"/>
    </source>
</evidence>
<dbReference type="Proteomes" id="UP000584642">
    <property type="component" value="Unassembled WGS sequence"/>
</dbReference>
<dbReference type="InterPro" id="IPR000014">
    <property type="entry name" value="PAS"/>
</dbReference>
<evidence type="ECO:0000256" key="1">
    <source>
        <dbReference type="ARBA" id="ARBA00022500"/>
    </source>
</evidence>
<feature type="domain" description="Methyl-accepting transducer" evidence="4">
    <location>
        <begin position="245"/>
        <end position="470"/>
    </location>
</feature>
<dbReference type="SMART" id="SM00283">
    <property type="entry name" value="MA"/>
    <property type="match status" value="1"/>
</dbReference>
<dbReference type="InterPro" id="IPR051310">
    <property type="entry name" value="MCP_chemotaxis"/>
</dbReference>
<dbReference type="SUPFAM" id="SSF58104">
    <property type="entry name" value="Methyl-accepting chemotaxis protein (MCP) signaling domain"/>
    <property type="match status" value="1"/>
</dbReference>
<reference evidence="5 6" key="1">
    <citation type="submission" date="2020-05" db="EMBL/GenBank/DDBJ databases">
        <title>Azospirillum oleiclasticum sp. nov, a nitrogen-fixing and heavy crude oil-emulsifying bacterium isolated from the crude oil of Yumen Oilfield.</title>
        <authorList>
            <person name="Wu D."/>
            <person name="Cai M."/>
            <person name="Zhang X."/>
        </authorList>
    </citation>
    <scope>NUCLEOTIDE SEQUENCE [LARGE SCALE GENOMIC DNA]</scope>
    <source>
        <strain evidence="5 6">ROY-1-1-2</strain>
    </source>
</reference>
<dbReference type="PROSITE" id="PS50111">
    <property type="entry name" value="CHEMOTAXIS_TRANSDUC_2"/>
    <property type="match status" value="1"/>
</dbReference>
<accession>A0ABX2T5U9</accession>